<protein>
    <submittedName>
        <fullName evidence="1">Uncharacterized protein</fullName>
    </submittedName>
</protein>
<dbReference type="AlphaFoldDB" id="A0A0B2K009"/>
<comment type="caution">
    <text evidence="1">The sequence shown here is derived from an EMBL/GenBank/DDBJ whole genome shotgun (WGS) entry which is preliminary data.</text>
</comment>
<evidence type="ECO:0000313" key="1">
    <source>
        <dbReference type="EMBL" id="KHM52263.1"/>
    </source>
</evidence>
<accession>A0A0B2K009</accession>
<dbReference type="EMBL" id="JSCE01000120">
    <property type="protein sequence ID" value="KHM52263.1"/>
    <property type="molecule type" value="Genomic_DNA"/>
</dbReference>
<dbReference type="STRING" id="82374.NZ47_05885"/>
<dbReference type="Proteomes" id="UP000030993">
    <property type="component" value="Unassembled WGS sequence"/>
</dbReference>
<proteinExistence type="predicted"/>
<name>A0A0B2K009_9FIRM</name>
<organism evidence="1 2">
    <name type="scientific">Anaerovibrio lipolyticus</name>
    <dbReference type="NCBI Taxonomy" id="82374"/>
    <lineage>
        <taxon>Bacteria</taxon>
        <taxon>Bacillati</taxon>
        <taxon>Bacillota</taxon>
        <taxon>Negativicutes</taxon>
        <taxon>Selenomonadales</taxon>
        <taxon>Selenomonadaceae</taxon>
        <taxon>Anaerovibrio</taxon>
    </lineage>
</organism>
<gene>
    <name evidence="1" type="ORF">NZ47_05885</name>
</gene>
<evidence type="ECO:0000313" key="2">
    <source>
        <dbReference type="Proteomes" id="UP000030993"/>
    </source>
</evidence>
<reference evidence="1 2" key="1">
    <citation type="journal article" date="2013" name="PLoS ONE">
        <title>Identification and characterization of three novel lipases belonging to families II and V from Anaerovibrio lipolyticus 5ST.</title>
        <authorList>
            <person name="Prive F."/>
            <person name="Kaderbhai N.N."/>
            <person name="Girdwood S."/>
            <person name="Worgan H.J."/>
            <person name="Pinloche E."/>
            <person name="Scollan N.D."/>
            <person name="Huws S.A."/>
            <person name="Newbold C.J."/>
        </authorList>
    </citation>
    <scope>NUCLEOTIDE SEQUENCE [LARGE SCALE GENOMIC DNA]</scope>
    <source>
        <strain evidence="1 2">5S</strain>
    </source>
</reference>
<keyword evidence="2" id="KW-1185">Reference proteome</keyword>
<sequence>MCNKALVAGAGNNITWNSSYRWKHWGIAGNENIPSQNLASKIQVWCAGDIGIAGGRSAIDMIARFTKLTVDQIKEIGKKNALL</sequence>